<dbReference type="OrthoDB" id="9802944at2"/>
<evidence type="ECO:0000259" key="2">
    <source>
        <dbReference type="PROSITE" id="PS50937"/>
    </source>
</evidence>
<dbReference type="SMART" id="SM00422">
    <property type="entry name" value="HTH_MERR"/>
    <property type="match status" value="1"/>
</dbReference>
<dbReference type="InterPro" id="IPR047057">
    <property type="entry name" value="MerR_fam"/>
</dbReference>
<dbReference type="Pfam" id="PF13411">
    <property type="entry name" value="MerR_1"/>
    <property type="match status" value="1"/>
</dbReference>
<dbReference type="PROSITE" id="PS00552">
    <property type="entry name" value="HTH_MERR_1"/>
    <property type="match status" value="1"/>
</dbReference>
<dbReference type="GO" id="GO:0003677">
    <property type="term" value="F:DNA binding"/>
    <property type="evidence" value="ECO:0007669"/>
    <property type="project" value="UniProtKB-KW"/>
</dbReference>
<organism evidence="3 4">
    <name type="scientific">Sphingorhabdus lacus</name>
    <dbReference type="NCBI Taxonomy" id="392610"/>
    <lineage>
        <taxon>Bacteria</taxon>
        <taxon>Pseudomonadati</taxon>
        <taxon>Pseudomonadota</taxon>
        <taxon>Alphaproteobacteria</taxon>
        <taxon>Sphingomonadales</taxon>
        <taxon>Sphingomonadaceae</taxon>
        <taxon>Sphingorhabdus</taxon>
    </lineage>
</organism>
<dbReference type="Gene3D" id="1.10.1660.10">
    <property type="match status" value="1"/>
</dbReference>
<reference evidence="4" key="1">
    <citation type="submission" date="2019-01" db="EMBL/GenBank/DDBJ databases">
        <title>Sphingorhabdus lacus sp.nov., isolated from an oligotrophic freshwater lake.</title>
        <authorList>
            <person name="Park M."/>
        </authorList>
    </citation>
    <scope>NUCLEOTIDE SEQUENCE [LARGE SCALE GENOMIC DNA]</scope>
    <source>
        <strain evidence="4">IMCC1753</strain>
    </source>
</reference>
<dbReference type="PANTHER" id="PTHR30204">
    <property type="entry name" value="REDOX-CYCLING DRUG-SENSING TRANSCRIPTIONAL ACTIVATOR SOXR"/>
    <property type="match status" value="1"/>
</dbReference>
<dbReference type="InterPro" id="IPR009061">
    <property type="entry name" value="DNA-bd_dom_put_sf"/>
</dbReference>
<protein>
    <submittedName>
        <fullName evidence="3">MerR family transcriptional regulator</fullName>
    </submittedName>
</protein>
<dbReference type="Proteomes" id="UP000428803">
    <property type="component" value="Chromosome"/>
</dbReference>
<sequence>MILTVSSVAATDSRGILVETHGGILRAQLARKTGCNLETIRYYEKVGLLPEPPRSSNGYRVYSPELVERLQFVLRARELGFLLEEIKALLGLDAVQPNACNDAHGIAKANLAAVRSKISDLQKMEAILASAVADCESRDFGGCPILNALSGSSLNAQRTKQ</sequence>
<evidence type="ECO:0000313" key="4">
    <source>
        <dbReference type="Proteomes" id="UP000428803"/>
    </source>
</evidence>
<gene>
    <name evidence="3" type="ORF">EUU25_06125</name>
</gene>
<dbReference type="SUPFAM" id="SSF46955">
    <property type="entry name" value="Putative DNA-binding domain"/>
    <property type="match status" value="1"/>
</dbReference>
<dbReference type="KEGG" id="slaa:EUU25_06125"/>
<dbReference type="EMBL" id="CP035733">
    <property type="protein sequence ID" value="QGY82173.1"/>
    <property type="molecule type" value="Genomic_DNA"/>
</dbReference>
<keyword evidence="4" id="KW-1185">Reference proteome</keyword>
<dbReference type="InterPro" id="IPR000551">
    <property type="entry name" value="MerR-type_HTH_dom"/>
</dbReference>
<dbReference type="PANTHER" id="PTHR30204:SF92">
    <property type="entry name" value="HTH-TYPE TRANSCRIPTIONAL REGULATOR ZNTR"/>
    <property type="match status" value="1"/>
</dbReference>
<dbReference type="PRINTS" id="PR00040">
    <property type="entry name" value="HTHMERR"/>
</dbReference>
<dbReference type="AlphaFoldDB" id="A0A6I6LIG5"/>
<proteinExistence type="predicted"/>
<name>A0A6I6LIG5_9SPHN</name>
<accession>A0A6I6LIG5</accession>
<dbReference type="CDD" id="cd04785">
    <property type="entry name" value="HTH_CadR-PbrR-like"/>
    <property type="match status" value="1"/>
</dbReference>
<keyword evidence="1" id="KW-0238">DNA-binding</keyword>
<evidence type="ECO:0000313" key="3">
    <source>
        <dbReference type="EMBL" id="QGY82173.1"/>
    </source>
</evidence>
<evidence type="ECO:0000256" key="1">
    <source>
        <dbReference type="ARBA" id="ARBA00023125"/>
    </source>
</evidence>
<dbReference type="PROSITE" id="PS50937">
    <property type="entry name" value="HTH_MERR_2"/>
    <property type="match status" value="1"/>
</dbReference>
<feature type="domain" description="HTH merR-type" evidence="2">
    <location>
        <begin position="28"/>
        <end position="92"/>
    </location>
</feature>
<dbReference type="GO" id="GO:0003700">
    <property type="term" value="F:DNA-binding transcription factor activity"/>
    <property type="evidence" value="ECO:0007669"/>
    <property type="project" value="InterPro"/>
</dbReference>